<dbReference type="Gene3D" id="2.60.120.200">
    <property type="match status" value="1"/>
</dbReference>
<gene>
    <name evidence="2" type="ORF">LXM26_15050</name>
</gene>
<protein>
    <submittedName>
        <fullName evidence="2">DUF6250 domain-containing protein</fullName>
    </submittedName>
</protein>
<dbReference type="AlphaFoldDB" id="A0A9X1PNJ1"/>
<dbReference type="RefSeq" id="WP_234655900.1">
    <property type="nucleotide sequence ID" value="NZ_CP094997.1"/>
</dbReference>
<dbReference type="Pfam" id="PF19763">
    <property type="entry name" value="DUF6250"/>
    <property type="match status" value="1"/>
</dbReference>
<name>A0A9X1PNJ1_9BACT</name>
<evidence type="ECO:0000259" key="1">
    <source>
        <dbReference type="Pfam" id="PF19763"/>
    </source>
</evidence>
<comment type="caution">
    <text evidence="2">The sequence shown here is derived from an EMBL/GenBank/DDBJ whole genome shotgun (WGS) entry which is preliminary data.</text>
</comment>
<evidence type="ECO:0000313" key="3">
    <source>
        <dbReference type="Proteomes" id="UP001139000"/>
    </source>
</evidence>
<sequence length="231" mass="27062">MSGYRFRWRVLLVVSLFCLEGYCQSKKPELLFSENFDDTLNLGLWRAEIEPVGESAVYTRDGQLILNTAGGVTVWFTQKLEGNIRIEYDWTVLVEGEENDRLSDLNQFWMATDPRNANLYTRSGKFEDYDSLSLYYVGFGGNSNTTTRFRKYHGNGEKPLLQEFKDKEHLLKPNHRYHIKIKVEDGRTTFSVDDNVIFDWNDKSPLRQGYFAFRSTASRHAIDHFRVWKSL</sequence>
<proteinExistence type="predicted"/>
<feature type="domain" description="DUF6250" evidence="1">
    <location>
        <begin position="67"/>
        <end position="225"/>
    </location>
</feature>
<evidence type="ECO:0000313" key="2">
    <source>
        <dbReference type="EMBL" id="MCF0062823.1"/>
    </source>
</evidence>
<reference evidence="2" key="1">
    <citation type="submission" date="2021-12" db="EMBL/GenBank/DDBJ databases">
        <title>Novel species in genus Dyadobacter.</title>
        <authorList>
            <person name="Ma C."/>
        </authorList>
    </citation>
    <scope>NUCLEOTIDE SEQUENCE</scope>
    <source>
        <strain evidence="2">LJ419</strain>
    </source>
</reference>
<dbReference type="Proteomes" id="UP001139000">
    <property type="component" value="Unassembled WGS sequence"/>
</dbReference>
<organism evidence="2 3">
    <name type="scientific">Dyadobacter chenwenxiniae</name>
    <dbReference type="NCBI Taxonomy" id="2906456"/>
    <lineage>
        <taxon>Bacteria</taxon>
        <taxon>Pseudomonadati</taxon>
        <taxon>Bacteroidota</taxon>
        <taxon>Cytophagia</taxon>
        <taxon>Cytophagales</taxon>
        <taxon>Spirosomataceae</taxon>
        <taxon>Dyadobacter</taxon>
    </lineage>
</organism>
<keyword evidence="3" id="KW-1185">Reference proteome</keyword>
<dbReference type="InterPro" id="IPR046217">
    <property type="entry name" value="DUF6250"/>
</dbReference>
<dbReference type="EMBL" id="JAJTTC010000003">
    <property type="protein sequence ID" value="MCF0062823.1"/>
    <property type="molecule type" value="Genomic_DNA"/>
</dbReference>
<accession>A0A9X1PNJ1</accession>